<evidence type="ECO:0000259" key="5">
    <source>
        <dbReference type="Pfam" id="PF01145"/>
    </source>
</evidence>
<evidence type="ECO:0000256" key="4">
    <source>
        <dbReference type="SAM" id="MobiDB-lite"/>
    </source>
</evidence>
<dbReference type="PANTHER" id="PTHR13806">
    <property type="entry name" value="FLOTILLIN-RELATED"/>
    <property type="match status" value="1"/>
</dbReference>
<accession>C0E3S0</accession>
<protein>
    <submittedName>
        <fullName evidence="6">SPFH/Band 7/PHB domain protein</fullName>
    </submittedName>
</protein>
<comment type="caution">
    <text evidence="6">The sequence shown here is derived from an EMBL/GenBank/DDBJ whole genome shotgun (WGS) entry which is preliminary data.</text>
</comment>
<keyword evidence="3" id="KW-0472">Membrane</keyword>
<dbReference type="AlphaFoldDB" id="C0E3S0"/>
<sequence length="377" mass="41608">MVNLSPERRTIMFYTAPKPTQALLVTGGFFSRKDVPFRVVVGRGTFYLPFIHRVYRFYIGSRYVRVNVEAQTHQNISVNIEATLAYRVNKDIVSIVEAGSRFLGSNDKAMSDVISSIFSGEVRSLVGARSVEEIITNRDALNMDVLTATGPKLMEMGLKIDNFQINEISDDEGHIKNLSQPELNRVRKIAEVAAAAADTEIEQAQQEAERKKSQYKKDTDLQVSQNTMETAEKRAQAAQSGPIAESSALLELTRKQKELARERADLKEIELIAEVIKPAEADAQRRVIEAKAQTEAQAMYNETLAANERIGLESKMVDIMPEVAGRIATALAGSNITMFNGAEGLTNIVTEVAGTASHLVNALKPAVQDQASHRRSQ</sequence>
<feature type="region of interest" description="Disordered" evidence="4">
    <location>
        <begin position="205"/>
        <end position="243"/>
    </location>
</feature>
<dbReference type="GO" id="GO:0072659">
    <property type="term" value="P:protein localization to plasma membrane"/>
    <property type="evidence" value="ECO:0007669"/>
    <property type="project" value="TreeGrafter"/>
</dbReference>
<dbReference type="Gene3D" id="3.30.479.30">
    <property type="entry name" value="Band 7 domain"/>
    <property type="match status" value="1"/>
</dbReference>
<dbReference type="Proteomes" id="UP000006247">
    <property type="component" value="Unassembled WGS sequence"/>
</dbReference>
<evidence type="ECO:0000256" key="1">
    <source>
        <dbReference type="ARBA" id="ARBA00004370"/>
    </source>
</evidence>
<dbReference type="Pfam" id="PF01145">
    <property type="entry name" value="Band_7"/>
    <property type="match status" value="1"/>
</dbReference>
<evidence type="ECO:0000313" key="6">
    <source>
        <dbReference type="EMBL" id="EEG26813.1"/>
    </source>
</evidence>
<dbReference type="InterPro" id="IPR036013">
    <property type="entry name" value="Band_7/SPFH_dom_sf"/>
</dbReference>
<dbReference type="CDD" id="cd03399">
    <property type="entry name" value="SPFH_flotillin"/>
    <property type="match status" value="1"/>
</dbReference>
<dbReference type="SUPFAM" id="SSF117892">
    <property type="entry name" value="Band 7/SPFH domain"/>
    <property type="match status" value="1"/>
</dbReference>
<comment type="subcellular location">
    <subcellularLocation>
        <location evidence="1">Membrane</location>
    </subcellularLocation>
</comment>
<dbReference type="GO" id="GO:0002020">
    <property type="term" value="F:protease binding"/>
    <property type="evidence" value="ECO:0007669"/>
    <property type="project" value="TreeGrafter"/>
</dbReference>
<dbReference type="InterPro" id="IPR001107">
    <property type="entry name" value="Band_7"/>
</dbReference>
<reference evidence="6 7" key="1">
    <citation type="submission" date="2009-01" db="EMBL/GenBank/DDBJ databases">
        <authorList>
            <person name="Fulton L."/>
            <person name="Clifton S."/>
            <person name="Chinwalla A.T."/>
            <person name="Mitreva M."/>
            <person name="Sodergren E."/>
            <person name="Weinstock G."/>
            <person name="Clifton S."/>
            <person name="Dooling D.J."/>
            <person name="Fulton B."/>
            <person name="Minx P."/>
            <person name="Pepin K.H."/>
            <person name="Johnson M."/>
            <person name="Bhonagiri V."/>
            <person name="Nash W.E."/>
            <person name="Mardis E.R."/>
            <person name="Wilson R.K."/>
        </authorList>
    </citation>
    <scope>NUCLEOTIDE SEQUENCE [LARGE SCALE GENOMIC DNA]</scope>
    <source>
        <strain evidence="6 7">ATCC 33806</strain>
    </source>
</reference>
<dbReference type="EMBL" id="ACEB01000022">
    <property type="protein sequence ID" value="EEG26813.1"/>
    <property type="molecule type" value="Genomic_DNA"/>
</dbReference>
<proteinExistence type="inferred from homology"/>
<dbReference type="HOGENOM" id="CLU_038134_0_0_11"/>
<dbReference type="InterPro" id="IPR027705">
    <property type="entry name" value="Flotillin_fam"/>
</dbReference>
<comment type="similarity">
    <text evidence="2">Belongs to the band 7/mec-2 family. Flotillin subfamily.</text>
</comment>
<organism evidence="6 7">
    <name type="scientific">Corynebacterium matruchotii ATCC 33806</name>
    <dbReference type="NCBI Taxonomy" id="566549"/>
    <lineage>
        <taxon>Bacteria</taxon>
        <taxon>Bacillati</taxon>
        <taxon>Actinomycetota</taxon>
        <taxon>Actinomycetes</taxon>
        <taxon>Mycobacteriales</taxon>
        <taxon>Corynebacteriaceae</taxon>
        <taxon>Corynebacterium</taxon>
    </lineage>
</organism>
<feature type="compositionally biased region" description="Basic and acidic residues" evidence="4">
    <location>
        <begin position="207"/>
        <end position="220"/>
    </location>
</feature>
<dbReference type="GO" id="GO:0005886">
    <property type="term" value="C:plasma membrane"/>
    <property type="evidence" value="ECO:0007669"/>
    <property type="project" value="TreeGrafter"/>
</dbReference>
<dbReference type="PANTHER" id="PTHR13806:SF46">
    <property type="entry name" value="FLOTILLIN-1-RELATED"/>
    <property type="match status" value="1"/>
</dbReference>
<feature type="domain" description="Band 7" evidence="5">
    <location>
        <begin position="19"/>
        <end position="208"/>
    </location>
</feature>
<evidence type="ECO:0000313" key="7">
    <source>
        <dbReference type="Proteomes" id="UP000006247"/>
    </source>
</evidence>
<name>C0E3S0_9CORY</name>
<evidence type="ECO:0000256" key="2">
    <source>
        <dbReference type="ARBA" id="ARBA00007161"/>
    </source>
</evidence>
<gene>
    <name evidence="6" type="ORF">CORMATOL_01635</name>
</gene>
<evidence type="ECO:0000256" key="3">
    <source>
        <dbReference type="ARBA" id="ARBA00023136"/>
    </source>
</evidence>